<dbReference type="Proteomes" id="UP000734854">
    <property type="component" value="Unassembled WGS sequence"/>
</dbReference>
<sequence length="136" mass="14354">MLSGTRTADATHGTRSKRKERDPSGSPRARYPAAAGPEPSQAHPVPGPVAAGDNNRLLAGCLAHEFLTRGTLLGKRWGNETAGGPERDTAGGSAESTRGQEQPPSSYAEVTYLLKAEGARIPGVVNPTQLARWLER</sequence>
<evidence type="ECO:0000256" key="1">
    <source>
        <dbReference type="SAM" id="MobiDB-lite"/>
    </source>
</evidence>
<feature type="compositionally biased region" description="Polar residues" evidence="1">
    <location>
        <begin position="94"/>
        <end position="105"/>
    </location>
</feature>
<name>A0A8J5HQP7_ZINOF</name>
<reference evidence="2 3" key="1">
    <citation type="submission" date="2020-08" db="EMBL/GenBank/DDBJ databases">
        <title>Plant Genome Project.</title>
        <authorList>
            <person name="Zhang R.-G."/>
        </authorList>
    </citation>
    <scope>NUCLEOTIDE SEQUENCE [LARGE SCALE GENOMIC DNA]</scope>
    <source>
        <tissue evidence="2">Rhizome</tissue>
    </source>
</reference>
<keyword evidence="3" id="KW-1185">Reference proteome</keyword>
<organism evidence="2 3">
    <name type="scientific">Zingiber officinale</name>
    <name type="common">Ginger</name>
    <name type="synonym">Amomum zingiber</name>
    <dbReference type="NCBI Taxonomy" id="94328"/>
    <lineage>
        <taxon>Eukaryota</taxon>
        <taxon>Viridiplantae</taxon>
        <taxon>Streptophyta</taxon>
        <taxon>Embryophyta</taxon>
        <taxon>Tracheophyta</taxon>
        <taxon>Spermatophyta</taxon>
        <taxon>Magnoliopsida</taxon>
        <taxon>Liliopsida</taxon>
        <taxon>Zingiberales</taxon>
        <taxon>Zingiberaceae</taxon>
        <taxon>Zingiber</taxon>
    </lineage>
</organism>
<gene>
    <name evidence="2" type="ORF">ZIOFF_007259</name>
</gene>
<feature type="region of interest" description="Disordered" evidence="1">
    <location>
        <begin position="1"/>
        <end position="54"/>
    </location>
</feature>
<evidence type="ECO:0000313" key="3">
    <source>
        <dbReference type="Proteomes" id="UP000734854"/>
    </source>
</evidence>
<feature type="region of interest" description="Disordered" evidence="1">
    <location>
        <begin position="74"/>
        <end position="106"/>
    </location>
</feature>
<dbReference type="PANTHER" id="PTHR34657">
    <property type="entry name" value="EMBRYO SAC DEVELOPMENT ARREST 6"/>
    <property type="match status" value="1"/>
</dbReference>
<dbReference type="AlphaFoldDB" id="A0A8J5HQP7"/>
<protein>
    <submittedName>
        <fullName evidence="2">Uncharacterized protein</fullName>
    </submittedName>
</protein>
<proteinExistence type="predicted"/>
<comment type="caution">
    <text evidence="2">The sequence shown here is derived from an EMBL/GenBank/DDBJ whole genome shotgun (WGS) entry which is preliminary data.</text>
</comment>
<dbReference type="EMBL" id="JACMSC010000002">
    <property type="protein sequence ID" value="KAG6533392.1"/>
    <property type="molecule type" value="Genomic_DNA"/>
</dbReference>
<dbReference type="PANTHER" id="PTHR34657:SF4">
    <property type="entry name" value="EMBRYO SAC DEVELOPMENT ARREST 6"/>
    <property type="match status" value="1"/>
</dbReference>
<evidence type="ECO:0000313" key="2">
    <source>
        <dbReference type="EMBL" id="KAG6533392.1"/>
    </source>
</evidence>
<accession>A0A8J5HQP7</accession>